<accession>A0A7H0IJI7</accession>
<dbReference type="PANTHER" id="PTHR40032">
    <property type="entry name" value="EXPORTED PROTEIN-RELATED"/>
    <property type="match status" value="1"/>
</dbReference>
<dbReference type="KEGG" id="sroi:IAG44_28320"/>
<dbReference type="Proteomes" id="UP000516052">
    <property type="component" value="Chromosome"/>
</dbReference>
<feature type="chain" id="PRO_5029018533" evidence="2">
    <location>
        <begin position="38"/>
        <end position="390"/>
    </location>
</feature>
<feature type="signal peptide" evidence="2">
    <location>
        <begin position="1"/>
        <end position="37"/>
    </location>
</feature>
<feature type="domain" description="Putative amidase" evidence="3">
    <location>
        <begin position="235"/>
        <end position="386"/>
    </location>
</feature>
<proteinExistence type="predicted"/>
<dbReference type="PANTHER" id="PTHR40032:SF1">
    <property type="entry name" value="EXPORTED PROTEIN"/>
    <property type="match status" value="1"/>
</dbReference>
<protein>
    <submittedName>
        <fullName evidence="4">Amidase domain-containing protein</fullName>
    </submittedName>
</protein>
<keyword evidence="2" id="KW-0732">Signal</keyword>
<evidence type="ECO:0000256" key="2">
    <source>
        <dbReference type="SAM" id="SignalP"/>
    </source>
</evidence>
<dbReference type="AlphaFoldDB" id="A0A7H0IJI7"/>
<dbReference type="Pfam" id="PF12671">
    <property type="entry name" value="Amidase_6"/>
    <property type="match status" value="1"/>
</dbReference>
<name>A0A7H0IJI7_9ACTN</name>
<evidence type="ECO:0000313" key="4">
    <source>
        <dbReference type="EMBL" id="QNP72953.1"/>
    </source>
</evidence>
<evidence type="ECO:0000259" key="3">
    <source>
        <dbReference type="Pfam" id="PF12671"/>
    </source>
</evidence>
<feature type="region of interest" description="Disordered" evidence="1">
    <location>
        <begin position="71"/>
        <end position="101"/>
    </location>
</feature>
<reference evidence="4 5" key="1">
    <citation type="submission" date="2020-08" db="EMBL/GenBank/DDBJ databases">
        <title>A novel species.</title>
        <authorList>
            <person name="Gao J."/>
        </authorList>
    </citation>
    <scope>NUCLEOTIDE SEQUENCE [LARGE SCALE GENOMIC DNA]</scope>
    <source>
        <strain evidence="4 5">CRXT-G-22</strain>
    </source>
</reference>
<evidence type="ECO:0000313" key="5">
    <source>
        <dbReference type="Proteomes" id="UP000516052"/>
    </source>
</evidence>
<sequence length="390" mass="42192">MKSRKLSRSRRRVTILTATAASVAAGVALLPNWSAGAATPSDPTVDAKTRATFQKLADAVFTDRTDALVDGNRKKPTAKGFSGRVKMSSKQSSTESSTLGTLTQRKNTLAKLGEKYSKGATSVSLDTVKVTGRTAKAQVTETTVLTYEKTSAKEPNTTGFQAHHELTFKADHSGNWQLSGVRATDQGGTTVNQVAAPAVATVKPAAAATDMPAAPRAATTRNPAAVPKVLTGGTYDYKAMAAYAEKHWSNYNPDYPNFNGQGAGGDCTNFVSQALKAGGWKHAPGYVYDYTKWFGNSEIQSYSFVGVNEWSWFTQNAKRSTPLANVYQMQVGDVLQVDFDRDGSKDHTMIVSYVANGMPYLTYHSTNTYRRSLSSVLASYSNAYYYAYRT</sequence>
<dbReference type="PROSITE" id="PS51318">
    <property type="entry name" value="TAT"/>
    <property type="match status" value="1"/>
</dbReference>
<keyword evidence="5" id="KW-1185">Reference proteome</keyword>
<gene>
    <name evidence="4" type="ORF">IAG44_28320</name>
</gene>
<dbReference type="EMBL" id="CP060828">
    <property type="protein sequence ID" value="QNP72953.1"/>
    <property type="molecule type" value="Genomic_DNA"/>
</dbReference>
<evidence type="ECO:0000256" key="1">
    <source>
        <dbReference type="SAM" id="MobiDB-lite"/>
    </source>
</evidence>
<dbReference type="InterPro" id="IPR024301">
    <property type="entry name" value="Amidase_6"/>
</dbReference>
<dbReference type="InterPro" id="IPR006311">
    <property type="entry name" value="TAT_signal"/>
</dbReference>
<feature type="compositionally biased region" description="Low complexity" evidence="1">
    <location>
        <begin position="88"/>
        <end position="101"/>
    </location>
</feature>
<organism evidence="4 5">
    <name type="scientific">Streptomyces roseirectus</name>
    <dbReference type="NCBI Taxonomy" id="2768066"/>
    <lineage>
        <taxon>Bacteria</taxon>
        <taxon>Bacillati</taxon>
        <taxon>Actinomycetota</taxon>
        <taxon>Actinomycetes</taxon>
        <taxon>Kitasatosporales</taxon>
        <taxon>Streptomycetaceae</taxon>
        <taxon>Streptomyces</taxon>
    </lineage>
</organism>